<feature type="domain" description="N-acetyltransferase" evidence="3">
    <location>
        <begin position="90"/>
        <end position="244"/>
    </location>
</feature>
<accession>A0A5B9MNA9</accession>
<protein>
    <submittedName>
        <fullName evidence="4">Acetyltransferase (GNAT) family protein</fullName>
    </submittedName>
</protein>
<organism evidence="4 5">
    <name type="scientific">Stieleria maiorica</name>
    <dbReference type="NCBI Taxonomy" id="2795974"/>
    <lineage>
        <taxon>Bacteria</taxon>
        <taxon>Pseudomonadati</taxon>
        <taxon>Planctomycetota</taxon>
        <taxon>Planctomycetia</taxon>
        <taxon>Pirellulales</taxon>
        <taxon>Pirellulaceae</taxon>
        <taxon>Stieleria</taxon>
    </lineage>
</organism>
<dbReference type="InterPro" id="IPR050832">
    <property type="entry name" value="Bact_Acetyltransf"/>
</dbReference>
<dbReference type="GO" id="GO:0016747">
    <property type="term" value="F:acyltransferase activity, transferring groups other than amino-acyl groups"/>
    <property type="evidence" value="ECO:0007669"/>
    <property type="project" value="InterPro"/>
</dbReference>
<evidence type="ECO:0000313" key="5">
    <source>
        <dbReference type="Proteomes" id="UP000321353"/>
    </source>
</evidence>
<proteinExistence type="predicted"/>
<keyword evidence="1 4" id="KW-0808">Transferase</keyword>
<dbReference type="Proteomes" id="UP000321353">
    <property type="component" value="Chromosome"/>
</dbReference>
<dbReference type="SUPFAM" id="SSF55729">
    <property type="entry name" value="Acyl-CoA N-acyltransferases (Nat)"/>
    <property type="match status" value="1"/>
</dbReference>
<dbReference type="InterPro" id="IPR016181">
    <property type="entry name" value="Acyl_CoA_acyltransferase"/>
</dbReference>
<dbReference type="Pfam" id="PF00583">
    <property type="entry name" value="Acetyltransf_1"/>
    <property type="match status" value="1"/>
</dbReference>
<gene>
    <name evidence="4" type="ORF">Mal15_54930</name>
</gene>
<dbReference type="KEGG" id="smam:Mal15_54930"/>
<sequence length="244" mass="27425">MVRHVHFLLMDLPVPSAELHCELLNRNNASPVVRTGIEFSCYNEIPTDVQCKLAEAGNHDMHGRTARAVFEVENLSSVPRDVYRSPTNCCMIRDANESDIPSLAAAMVRLQSTHVRAYPDIYRQFDVSDAISHLSELLSRSNTIVRVAEYDGTVVGHVLFLIETKPETMFTHARRYGHIAQIEVEPECRRGGYGRSLIADCELIAASHDLGRIVLDVWGFNHSAKCFFRSLGYDDFGSKMSRAI</sequence>
<evidence type="ECO:0000313" key="4">
    <source>
        <dbReference type="EMBL" id="QEG01417.1"/>
    </source>
</evidence>
<reference evidence="4 5" key="1">
    <citation type="submission" date="2019-02" db="EMBL/GenBank/DDBJ databases">
        <title>Planctomycetal bacteria perform biofilm scaping via a novel small molecule.</title>
        <authorList>
            <person name="Jeske O."/>
            <person name="Boedeker C."/>
            <person name="Wiegand S."/>
            <person name="Breitling P."/>
            <person name="Kallscheuer N."/>
            <person name="Jogler M."/>
            <person name="Rohde M."/>
            <person name="Petersen J."/>
            <person name="Medema M.H."/>
            <person name="Surup F."/>
            <person name="Jogler C."/>
        </authorList>
    </citation>
    <scope>NUCLEOTIDE SEQUENCE [LARGE SCALE GENOMIC DNA]</scope>
    <source>
        <strain evidence="4 5">Mal15</strain>
    </source>
</reference>
<keyword evidence="2" id="KW-0012">Acyltransferase</keyword>
<dbReference type="Gene3D" id="3.40.630.30">
    <property type="match status" value="1"/>
</dbReference>
<name>A0A5B9MNA9_9BACT</name>
<dbReference type="CDD" id="cd04301">
    <property type="entry name" value="NAT_SF"/>
    <property type="match status" value="1"/>
</dbReference>
<dbReference type="PROSITE" id="PS51186">
    <property type="entry name" value="GNAT"/>
    <property type="match status" value="1"/>
</dbReference>
<keyword evidence="5" id="KW-1185">Reference proteome</keyword>
<dbReference type="AlphaFoldDB" id="A0A5B9MNA9"/>
<evidence type="ECO:0000256" key="1">
    <source>
        <dbReference type="ARBA" id="ARBA00022679"/>
    </source>
</evidence>
<evidence type="ECO:0000256" key="2">
    <source>
        <dbReference type="ARBA" id="ARBA00023315"/>
    </source>
</evidence>
<dbReference type="InterPro" id="IPR000182">
    <property type="entry name" value="GNAT_dom"/>
</dbReference>
<dbReference type="EMBL" id="CP036264">
    <property type="protein sequence ID" value="QEG01417.1"/>
    <property type="molecule type" value="Genomic_DNA"/>
</dbReference>
<dbReference type="PANTHER" id="PTHR43877">
    <property type="entry name" value="AMINOALKYLPHOSPHONATE N-ACETYLTRANSFERASE-RELATED-RELATED"/>
    <property type="match status" value="1"/>
</dbReference>
<evidence type="ECO:0000259" key="3">
    <source>
        <dbReference type="PROSITE" id="PS51186"/>
    </source>
</evidence>